<organism evidence="4 5">
    <name type="scientific">Ancylomarina euxinus</name>
    <dbReference type="NCBI Taxonomy" id="2283627"/>
    <lineage>
        <taxon>Bacteria</taxon>
        <taxon>Pseudomonadati</taxon>
        <taxon>Bacteroidota</taxon>
        <taxon>Bacteroidia</taxon>
        <taxon>Marinilabiliales</taxon>
        <taxon>Marinifilaceae</taxon>
        <taxon>Ancylomarina</taxon>
    </lineage>
</organism>
<feature type="domain" description="FecR protein" evidence="2">
    <location>
        <begin position="185"/>
        <end position="278"/>
    </location>
</feature>
<evidence type="ECO:0000313" key="5">
    <source>
        <dbReference type="Proteomes" id="UP000285794"/>
    </source>
</evidence>
<dbReference type="Gene3D" id="3.55.50.30">
    <property type="match status" value="1"/>
</dbReference>
<evidence type="ECO:0000256" key="1">
    <source>
        <dbReference type="SAM" id="Phobius"/>
    </source>
</evidence>
<dbReference type="Proteomes" id="UP000285794">
    <property type="component" value="Unassembled WGS sequence"/>
</dbReference>
<dbReference type="InterPro" id="IPR032508">
    <property type="entry name" value="FecR_C"/>
</dbReference>
<dbReference type="AlphaFoldDB" id="A0A425XZ08"/>
<dbReference type="EMBL" id="QQWG01000013">
    <property type="protein sequence ID" value="RRG20394.1"/>
    <property type="molecule type" value="Genomic_DNA"/>
</dbReference>
<dbReference type="InterPro" id="IPR012373">
    <property type="entry name" value="Ferrdict_sens_TM"/>
</dbReference>
<protein>
    <submittedName>
        <fullName evidence="4">FecR family protein</fullName>
    </submittedName>
</protein>
<dbReference type="FunFam" id="2.60.120.1440:FF:000001">
    <property type="entry name" value="Putative anti-sigma factor"/>
    <property type="match status" value="1"/>
</dbReference>
<feature type="transmembrane region" description="Helical" evidence="1">
    <location>
        <begin position="90"/>
        <end position="109"/>
    </location>
</feature>
<keyword evidence="1" id="KW-0812">Transmembrane</keyword>
<evidence type="ECO:0000259" key="2">
    <source>
        <dbReference type="Pfam" id="PF04773"/>
    </source>
</evidence>
<evidence type="ECO:0000313" key="4">
    <source>
        <dbReference type="EMBL" id="RRG20394.1"/>
    </source>
</evidence>
<dbReference type="Gene3D" id="2.60.120.1440">
    <property type="match status" value="1"/>
</dbReference>
<reference evidence="4 5" key="1">
    <citation type="submission" date="2018-07" db="EMBL/GenBank/DDBJ databases">
        <title>Draft genome sequence of Ancylomarina sp. M1P.</title>
        <authorList>
            <person name="Yadav S."/>
            <person name="Villanueva L."/>
            <person name="Damste J.S.S."/>
        </authorList>
    </citation>
    <scope>NUCLEOTIDE SEQUENCE [LARGE SCALE GENOMIC DNA]</scope>
    <source>
        <strain evidence="4 5">M1P</strain>
    </source>
</reference>
<evidence type="ECO:0000259" key="3">
    <source>
        <dbReference type="Pfam" id="PF16344"/>
    </source>
</evidence>
<proteinExistence type="predicted"/>
<gene>
    <name evidence="4" type="ORF">DWB61_12675</name>
</gene>
<dbReference type="InterPro" id="IPR006860">
    <property type="entry name" value="FecR"/>
</dbReference>
<keyword evidence="1" id="KW-1133">Transmembrane helix</keyword>
<dbReference type="GO" id="GO:0016989">
    <property type="term" value="F:sigma factor antagonist activity"/>
    <property type="evidence" value="ECO:0007669"/>
    <property type="project" value="TreeGrafter"/>
</dbReference>
<feature type="domain" description="Protein FecR C-terminal" evidence="3">
    <location>
        <begin position="326"/>
        <end position="395"/>
    </location>
</feature>
<dbReference type="PANTHER" id="PTHR30273:SF2">
    <property type="entry name" value="PROTEIN FECR"/>
    <property type="match status" value="1"/>
</dbReference>
<accession>A0A425XZ08</accession>
<name>A0A425XZ08_9BACT</name>
<dbReference type="PANTHER" id="PTHR30273">
    <property type="entry name" value="PERIPLASMIC SIGNAL SENSOR AND SIGMA FACTOR ACTIVATOR FECR-RELATED"/>
    <property type="match status" value="1"/>
</dbReference>
<keyword evidence="1" id="KW-0472">Membrane</keyword>
<dbReference type="Pfam" id="PF16344">
    <property type="entry name" value="FecR_C"/>
    <property type="match status" value="1"/>
</dbReference>
<dbReference type="Pfam" id="PF04773">
    <property type="entry name" value="FecR"/>
    <property type="match status" value="1"/>
</dbReference>
<sequence>MMSTTKAHIKISKLIYKERTDLLSESETDFLNVWKNESDENRTIYERLSQDLDLESKKEEYNQIDLGEAWKKLEPQLKAETKVRTLFKEFVRYAAILILPLAIGGYLVYHAIDSVESYDEILVDNIKPGTQKATLVLANGEMIDLEDQQNSLIKTPEGDQLNNSNHKLSYNSEQLAEMKTKWHRLVVPKGGEYQLQLSDGTQVWLNSDSELKYTDRFVGKDRIVHLKGEAYFDVAEDKAHAFIVKTNTMDVKVYGTEFNVMAYEDEEAVYTTLVEGSVGVDLKNETGIVEKMMLKTNMQVAYNKGALKGEVRTVDTGLYTGWKDGRFQFNDEDLGSILRKLSRWYDVKVFFQNSTIQNIRFTGEMKRFDDFSTILDLLELGSDVEFQVKGNVLTVNQKI</sequence>
<comment type="caution">
    <text evidence="4">The sequence shown here is derived from an EMBL/GenBank/DDBJ whole genome shotgun (WGS) entry which is preliminary data.</text>
</comment>
<keyword evidence="5" id="KW-1185">Reference proteome</keyword>